<organism evidence="3 4">
    <name type="scientific">Furfurilactobacillus rossiae</name>
    <dbReference type="NCBI Taxonomy" id="231049"/>
    <lineage>
        <taxon>Bacteria</taxon>
        <taxon>Bacillati</taxon>
        <taxon>Bacillota</taxon>
        <taxon>Bacilli</taxon>
        <taxon>Lactobacillales</taxon>
        <taxon>Lactobacillaceae</taxon>
        <taxon>Furfurilactobacillus</taxon>
    </lineage>
</organism>
<evidence type="ECO:0000313" key="3">
    <source>
        <dbReference type="EMBL" id="MYV06176.1"/>
    </source>
</evidence>
<dbReference type="PROSITE" id="PS51257">
    <property type="entry name" value="PROKAR_LIPOPROTEIN"/>
    <property type="match status" value="1"/>
</dbReference>
<feature type="region of interest" description="Disordered" evidence="1">
    <location>
        <begin position="29"/>
        <end position="219"/>
    </location>
</feature>
<feature type="compositionally biased region" description="Polar residues" evidence="1">
    <location>
        <begin position="147"/>
        <end position="219"/>
    </location>
</feature>
<protein>
    <submittedName>
        <fullName evidence="3">Uncharacterized protein</fullName>
    </submittedName>
</protein>
<gene>
    <name evidence="3" type="ORF">GB992_10110</name>
</gene>
<feature type="region of interest" description="Disordered" evidence="1">
    <location>
        <begin position="292"/>
        <end position="317"/>
    </location>
</feature>
<proteinExistence type="predicted"/>
<dbReference type="EMBL" id="WEZT01000021">
    <property type="protein sequence ID" value="MYV06176.1"/>
    <property type="molecule type" value="Genomic_DNA"/>
</dbReference>
<comment type="caution">
    <text evidence="3">The sequence shown here is derived from an EMBL/GenBank/DDBJ whole genome shotgun (WGS) entry which is preliminary data.</text>
</comment>
<feature type="compositionally biased region" description="Polar residues" evidence="1">
    <location>
        <begin position="54"/>
        <end position="76"/>
    </location>
</feature>
<evidence type="ECO:0000256" key="1">
    <source>
        <dbReference type="SAM" id="MobiDB-lite"/>
    </source>
</evidence>
<accession>A0A7C9IUN8</accession>
<feature type="compositionally biased region" description="Basic and acidic residues" evidence="1">
    <location>
        <begin position="35"/>
        <end position="52"/>
    </location>
</feature>
<dbReference type="RefSeq" id="WP_161002307.1">
    <property type="nucleotide sequence ID" value="NZ_CP185253.1"/>
</dbReference>
<sequence>MSIQTFKKMMTGSVILVSTVLLTACASTSATTVSEGHHSDSVRSSRKSDVKVPTRTSNVTTVAPATTSFSSDQSSLAVTGTSSSASETSAVSDSDTTSSNVSTASTSSAQTSSVQSSVVPSSSVQENSIQGSSVQSGSVQSSSVKGNATQTSLSKVASGTVATSGQQDSSRVANSQQVSQVTGNANGQSSVSPVSKTSGETTQQPVSNSNSTTKGSVTTATSANGVLSNFRSQMGYNETNGSRQYTVINNGNGTYQIDVRTQAPDANISNLAGVYTYTPANKEVTTVFSGADAGNGGANTVNTPTTDNSTSTTQSNH</sequence>
<reference evidence="3 4" key="1">
    <citation type="journal article" date="2019" name="Appl. Environ. Microbiol.">
        <title>Genetic determinants of hydroxycinnamic acid metabolism in heterofermentative lactobacilli.</title>
        <authorList>
            <person name="Gaur G."/>
            <person name="Oh J.H."/>
            <person name="Filannino P."/>
            <person name="Gobbetti M."/>
            <person name="van Pijkeren J.P."/>
            <person name="Ganzle M.G."/>
        </authorList>
    </citation>
    <scope>NUCLEOTIDE SEQUENCE [LARGE SCALE GENOMIC DNA]</scope>
    <source>
        <strain evidence="3 4">FUA3583</strain>
    </source>
</reference>
<dbReference type="AlphaFoldDB" id="A0A7C9IUN8"/>
<name>A0A7C9IUN8_9LACO</name>
<feature type="chain" id="PRO_5028945812" evidence="2">
    <location>
        <begin position="27"/>
        <end position="317"/>
    </location>
</feature>
<feature type="compositionally biased region" description="Low complexity" evidence="1">
    <location>
        <begin position="77"/>
        <end position="146"/>
    </location>
</feature>
<evidence type="ECO:0000313" key="4">
    <source>
        <dbReference type="Proteomes" id="UP000480570"/>
    </source>
</evidence>
<evidence type="ECO:0000256" key="2">
    <source>
        <dbReference type="SAM" id="SignalP"/>
    </source>
</evidence>
<feature type="signal peptide" evidence="2">
    <location>
        <begin position="1"/>
        <end position="26"/>
    </location>
</feature>
<dbReference type="Proteomes" id="UP000480570">
    <property type="component" value="Unassembled WGS sequence"/>
</dbReference>
<feature type="compositionally biased region" description="Low complexity" evidence="1">
    <location>
        <begin position="299"/>
        <end position="317"/>
    </location>
</feature>
<keyword evidence="2" id="KW-0732">Signal</keyword>